<feature type="transmembrane region" description="Helical" evidence="2">
    <location>
        <begin position="88"/>
        <end position="111"/>
    </location>
</feature>
<reference evidence="3" key="1">
    <citation type="journal article" date="2014" name="Int. J. Syst. Evol. Microbiol.">
        <title>Complete genome of a new Firmicutes species belonging to the dominant human colonic microbiota ('Ruminococcus bicirculans') reveals two chromosomes and a selective capacity to utilize plant glucans.</title>
        <authorList>
            <consortium name="NISC Comparative Sequencing Program"/>
            <person name="Wegmann U."/>
            <person name="Louis P."/>
            <person name="Goesmann A."/>
            <person name="Henrissat B."/>
            <person name="Duncan S.H."/>
            <person name="Flint H.J."/>
        </authorList>
    </citation>
    <scope>NUCLEOTIDE SEQUENCE</scope>
    <source>
        <strain evidence="3">CCM 8490</strain>
    </source>
</reference>
<feature type="transmembrane region" description="Helical" evidence="2">
    <location>
        <begin position="6"/>
        <end position="28"/>
    </location>
</feature>
<reference evidence="3" key="4">
    <citation type="submission" date="2024-05" db="EMBL/GenBank/DDBJ databases">
        <authorList>
            <person name="Sun Q."/>
            <person name="Sedlacek I."/>
        </authorList>
    </citation>
    <scope>NUCLEOTIDE SEQUENCE</scope>
    <source>
        <strain evidence="3">CCM 8490</strain>
    </source>
</reference>
<dbReference type="AlphaFoldDB" id="A0A420D7T9"/>
<dbReference type="Proteomes" id="UP000658202">
    <property type="component" value="Unassembled WGS sequence"/>
</dbReference>
<dbReference type="EMBL" id="RAQH01000007">
    <property type="protein sequence ID" value="RKE86672.1"/>
    <property type="molecule type" value="Genomic_DNA"/>
</dbReference>
<evidence type="ECO:0000256" key="1">
    <source>
        <dbReference type="SAM" id="Coils"/>
    </source>
</evidence>
<feature type="coiled-coil region" evidence="1">
    <location>
        <begin position="113"/>
        <end position="144"/>
    </location>
</feature>
<accession>A0A420D7T9</accession>
<feature type="transmembrane region" description="Helical" evidence="2">
    <location>
        <begin position="48"/>
        <end position="68"/>
    </location>
</feature>
<keyword evidence="6" id="KW-1185">Reference proteome</keyword>
<keyword evidence="2" id="KW-0472">Membrane</keyword>
<dbReference type="InterPro" id="IPR031709">
    <property type="entry name" value="PutAbiC"/>
</dbReference>
<reference evidence="4 5" key="2">
    <citation type="submission" date="2018-09" db="EMBL/GenBank/DDBJ databases">
        <title>Genomic Encyclopedia of Archaeal and Bacterial Type Strains, Phase II (KMG-II): from individual species to whole genera.</title>
        <authorList>
            <person name="Goeker M."/>
        </authorList>
    </citation>
    <scope>NUCLEOTIDE SEQUENCE [LARGE SCALE GENOMIC DNA]</scope>
    <source>
        <strain evidence="4 5">DSM 27620</strain>
    </source>
</reference>
<evidence type="ECO:0000313" key="3">
    <source>
        <dbReference type="EMBL" id="GGG62759.1"/>
    </source>
</evidence>
<reference evidence="6" key="3">
    <citation type="journal article" date="2019" name="Int. J. Syst. Evol. Microbiol.">
        <title>The Global Catalogue of Microorganisms (GCM) 10K type strain sequencing project: providing services to taxonomists for standard genome sequencing and annotation.</title>
        <authorList>
            <consortium name="The Broad Institute Genomics Platform"/>
            <consortium name="The Broad Institute Genome Sequencing Center for Infectious Disease"/>
            <person name="Wu L."/>
            <person name="Ma J."/>
        </authorList>
    </citation>
    <scope>NUCLEOTIDE SEQUENCE [LARGE SCALE GENOMIC DNA]</scope>
    <source>
        <strain evidence="6">CCM 8490</strain>
    </source>
</reference>
<dbReference type="Proteomes" id="UP000285906">
    <property type="component" value="Unassembled WGS sequence"/>
</dbReference>
<name>A0A420D7T9_9FLAO</name>
<sequence length="416" mass="48871">MTTLVIILFIFCFLAFIYLIYKISGLIVNRIIKEESDEFKTHLGVGDVMMLLTAIGFVLASFCTPFILTRPSVSNDFNFTLTGPIGDTIGGLMSPFISLSAVIVTGLAFYMQLKANQLQVKIFKRQLDETKEQFKSEQDKQEKNSRKQQFESQFYEMLRLHKENVNEIEIEAKKRIEKIEAPVIEGVIPQVSYEYIDYNVTKRNAFVEMLKELEFLVSKLELSDTPILNSESFRKIYEIFFWGLNGYDSLASKFTEEESQKYEDILYQIQISQYSDKIFSFNSDVPFNTPAFRGHSNFLGHYYRHLFHTVKFVVNYNPEILDEVEKTNFLRLLRAQLSNHEQALLFYNWLAKYGESWEDDTNHFFTKYKMIHNLWYSEMPQNAYLLNMLKLLVSKRKRIGLTDDLFEMGDSQLENF</sequence>
<dbReference type="OrthoDB" id="6678638at2"/>
<keyword evidence="1" id="KW-0175">Coiled coil</keyword>
<organism evidence="4 5">
    <name type="scientific">Epilithonimonas arachidiradicis</name>
    <dbReference type="NCBI Taxonomy" id="1617282"/>
    <lineage>
        <taxon>Bacteria</taxon>
        <taxon>Pseudomonadati</taxon>
        <taxon>Bacteroidota</taxon>
        <taxon>Flavobacteriia</taxon>
        <taxon>Flavobacteriales</taxon>
        <taxon>Weeksellaceae</taxon>
        <taxon>Chryseobacterium group</taxon>
        <taxon>Epilithonimonas</taxon>
    </lineage>
</organism>
<gene>
    <name evidence="4" type="ORF">BXY58_2497</name>
    <name evidence="3" type="ORF">GCM10007332_26090</name>
</gene>
<evidence type="ECO:0000313" key="6">
    <source>
        <dbReference type="Proteomes" id="UP000658202"/>
    </source>
</evidence>
<evidence type="ECO:0000313" key="5">
    <source>
        <dbReference type="Proteomes" id="UP000285906"/>
    </source>
</evidence>
<keyword evidence="2" id="KW-1133">Transmembrane helix</keyword>
<evidence type="ECO:0000256" key="2">
    <source>
        <dbReference type="SAM" id="Phobius"/>
    </source>
</evidence>
<comment type="caution">
    <text evidence="4">The sequence shown here is derived from an EMBL/GenBank/DDBJ whole genome shotgun (WGS) entry which is preliminary data.</text>
</comment>
<dbReference type="Pfam" id="PF16872">
    <property type="entry name" value="putAbiC"/>
    <property type="match status" value="1"/>
</dbReference>
<protein>
    <submittedName>
        <fullName evidence="4">Putative phage abortive infection protein</fullName>
    </submittedName>
</protein>
<dbReference type="EMBL" id="BMCW01000006">
    <property type="protein sequence ID" value="GGG62759.1"/>
    <property type="molecule type" value="Genomic_DNA"/>
</dbReference>
<evidence type="ECO:0000313" key="4">
    <source>
        <dbReference type="EMBL" id="RKE86672.1"/>
    </source>
</evidence>
<keyword evidence="2" id="KW-0812">Transmembrane</keyword>
<proteinExistence type="predicted"/>
<dbReference type="RefSeq" id="WP_120214085.1">
    <property type="nucleotide sequence ID" value="NZ_BMCW01000006.1"/>
</dbReference>